<evidence type="ECO:0000256" key="1">
    <source>
        <dbReference type="SAM" id="Phobius"/>
    </source>
</evidence>
<reference evidence="2 3" key="1">
    <citation type="journal article" date="2016" name="Nat. Commun.">
        <title>Thousands of microbial genomes shed light on interconnected biogeochemical processes in an aquifer system.</title>
        <authorList>
            <person name="Anantharaman K."/>
            <person name="Brown C.T."/>
            <person name="Hug L.A."/>
            <person name="Sharon I."/>
            <person name="Castelle C.J."/>
            <person name="Probst A.J."/>
            <person name="Thomas B.C."/>
            <person name="Singh A."/>
            <person name="Wilkins M.J."/>
            <person name="Karaoz U."/>
            <person name="Brodie E.L."/>
            <person name="Williams K.H."/>
            <person name="Hubbard S.S."/>
            <person name="Banfield J.F."/>
        </authorList>
    </citation>
    <scope>NUCLEOTIDE SEQUENCE [LARGE SCALE GENOMIC DNA]</scope>
</reference>
<keyword evidence="1" id="KW-0812">Transmembrane</keyword>
<keyword evidence="1" id="KW-0472">Membrane</keyword>
<feature type="transmembrane region" description="Helical" evidence="1">
    <location>
        <begin position="57"/>
        <end position="81"/>
    </location>
</feature>
<dbReference type="EMBL" id="MFMM01000001">
    <property type="protein sequence ID" value="OGG85275.1"/>
    <property type="molecule type" value="Genomic_DNA"/>
</dbReference>
<dbReference type="AlphaFoldDB" id="A0A1F6FHC7"/>
<dbReference type="Proteomes" id="UP000177325">
    <property type="component" value="Unassembled WGS sequence"/>
</dbReference>
<accession>A0A1F6FHC7</accession>
<comment type="caution">
    <text evidence="2">The sequence shown here is derived from an EMBL/GenBank/DDBJ whole genome shotgun (WGS) entry which is preliminary data.</text>
</comment>
<organism evidence="2 3">
    <name type="scientific">Candidatus Kaiserbacteria bacterium RIFCSPLOWO2_12_FULL_45_26</name>
    <dbReference type="NCBI Taxonomy" id="1798525"/>
    <lineage>
        <taxon>Bacteria</taxon>
        <taxon>Candidatus Kaiseribacteriota</taxon>
    </lineage>
</organism>
<sequence>MDFWNTCTGWWCVLWYAISIFVVAGYFLVGFFFQAFIMHKRPHGPIDLPKESSSDNFLFRVLLFIFGGLILFAGWLFSFFYKIVKGI</sequence>
<dbReference type="STRING" id="1798525.A3G90_04445"/>
<gene>
    <name evidence="2" type="ORF">A3G90_04445</name>
</gene>
<feature type="transmembrane region" description="Helical" evidence="1">
    <location>
        <begin position="12"/>
        <end position="37"/>
    </location>
</feature>
<proteinExistence type="predicted"/>
<keyword evidence="1" id="KW-1133">Transmembrane helix</keyword>
<protein>
    <submittedName>
        <fullName evidence="2">Uncharacterized protein</fullName>
    </submittedName>
</protein>
<evidence type="ECO:0000313" key="2">
    <source>
        <dbReference type="EMBL" id="OGG85275.1"/>
    </source>
</evidence>
<evidence type="ECO:0000313" key="3">
    <source>
        <dbReference type="Proteomes" id="UP000177325"/>
    </source>
</evidence>
<name>A0A1F6FHC7_9BACT</name>